<feature type="compositionally biased region" description="Low complexity" evidence="1">
    <location>
        <begin position="381"/>
        <end position="393"/>
    </location>
</feature>
<dbReference type="EMBL" id="LAQL01000040">
    <property type="protein sequence ID" value="KLN58860.1"/>
    <property type="molecule type" value="Genomic_DNA"/>
</dbReference>
<dbReference type="SUPFAM" id="SSF50370">
    <property type="entry name" value="Ricin B-like lectins"/>
    <property type="match status" value="1"/>
</dbReference>
<dbReference type="STRING" id="1489064.WH96_20780"/>
<gene>
    <name evidence="2" type="ORF">WH96_20780</name>
</gene>
<evidence type="ECO:0000256" key="1">
    <source>
        <dbReference type="SAM" id="MobiDB-lite"/>
    </source>
</evidence>
<feature type="non-terminal residue" evidence="2">
    <location>
        <position position="1"/>
    </location>
</feature>
<dbReference type="InterPro" id="IPR035992">
    <property type="entry name" value="Ricin_B-like_lectins"/>
</dbReference>
<dbReference type="RefSeq" id="WP_047766169.1">
    <property type="nucleotide sequence ID" value="NZ_LAQL01000040.1"/>
</dbReference>
<feature type="region of interest" description="Disordered" evidence="1">
    <location>
        <begin position="374"/>
        <end position="397"/>
    </location>
</feature>
<dbReference type="Proteomes" id="UP000035444">
    <property type="component" value="Unassembled WGS sequence"/>
</dbReference>
<keyword evidence="3" id="KW-1185">Reference proteome</keyword>
<accession>A0A0H2MQ87</accession>
<protein>
    <submittedName>
        <fullName evidence="2">Uncharacterized protein</fullName>
    </submittedName>
</protein>
<name>A0A0H2MQ87_9PROT</name>
<evidence type="ECO:0000313" key="3">
    <source>
        <dbReference type="Proteomes" id="UP000035444"/>
    </source>
</evidence>
<dbReference type="Gene3D" id="2.80.10.50">
    <property type="match status" value="1"/>
</dbReference>
<dbReference type="AlphaFoldDB" id="A0A0H2MQ87"/>
<organism evidence="2 3">
    <name type="scientific">Kiloniella spongiae</name>
    <dbReference type="NCBI Taxonomy" id="1489064"/>
    <lineage>
        <taxon>Bacteria</taxon>
        <taxon>Pseudomonadati</taxon>
        <taxon>Pseudomonadota</taxon>
        <taxon>Alphaproteobacteria</taxon>
        <taxon>Rhodospirillales</taxon>
        <taxon>Kiloniellaceae</taxon>
        <taxon>Kiloniella</taxon>
    </lineage>
</organism>
<sequence length="614" mass="66773">ASCTGSANQVYRVADKTTPEYYASNIALKNDSESACFSDPDANGKITMIDCAKGAKYNYVIDIRGYIKFINTKTGECIQPENYQNGAHLIEKPCTQLDYQWWSPIAAPGGWRIQNAQTKTCTRAPGLGNIAVTETCQDWAQSVITPVVDPYSGVTYTTDTNGFLNPVIPGTTANVGICTVQVKNTQVIGTVGLDQNGDSKCHFNYNGGDQEQPVGGKNYTVTVLDGTLWQAYKVGDKLPEYAIPAGFVDDTGKIKTVYVCRIKSNKKLNLSQSNTGLLGASGSIYWGEQTNGSSYTKFGWVTDQQTNGNYCNSQAMNQSDNDNYQPSAKEFEILVRRADKAYLLQLSDLKPGGTNAGKNPVLQSLASQKGLYENEKKVTDSSGSNQNGISQNNWKPDTGQYGGPAVLLLGDIVTLKGRVVGGNRNRSAIWKLPEHLAPEDTLLFSVNAERSSSQERPHLEIHSDGTIIPSENNYLYNKWIDLSGIHYSTSSTQLRVADKWNEGDRGFGDDYGMPTAAKVGKNIVLNGVIAVQDRDSGGLFGFQISNNDRGSNLAFLPDGFFPPKQLQFNVSVMMHGNSDLVPGVINISTNGVISIEGNSQSIFFINLSGITYEQ</sequence>
<reference evidence="2 3" key="1">
    <citation type="submission" date="2015-03" db="EMBL/GenBank/DDBJ databases">
        <title>Genome Sequence of Kiloniella spongiae MEBiC09566, isolated from a marine sponge.</title>
        <authorList>
            <person name="Shao Z."/>
            <person name="Wang L."/>
            <person name="Li X."/>
        </authorList>
    </citation>
    <scope>NUCLEOTIDE SEQUENCE [LARGE SCALE GENOMIC DNA]</scope>
    <source>
        <strain evidence="2 3">MEBiC09566</strain>
    </source>
</reference>
<evidence type="ECO:0000313" key="2">
    <source>
        <dbReference type="EMBL" id="KLN58860.1"/>
    </source>
</evidence>
<comment type="caution">
    <text evidence="2">The sequence shown here is derived from an EMBL/GenBank/DDBJ whole genome shotgun (WGS) entry which is preliminary data.</text>
</comment>
<proteinExistence type="predicted"/>